<organism evidence="1 4">
    <name type="scientific">Myxococcus virescens</name>
    <dbReference type="NCBI Taxonomy" id="83456"/>
    <lineage>
        <taxon>Bacteria</taxon>
        <taxon>Pseudomonadati</taxon>
        <taxon>Myxococcota</taxon>
        <taxon>Myxococcia</taxon>
        <taxon>Myxococcales</taxon>
        <taxon>Cystobacterineae</taxon>
        <taxon>Myxococcaceae</taxon>
        <taxon>Myxococcus</taxon>
    </lineage>
</organism>
<gene>
    <name evidence="1" type="ORF">MVI01_59690</name>
    <name evidence="2" type="ORF">SAMN04488504_1011004</name>
</gene>
<evidence type="ECO:0000313" key="1">
    <source>
        <dbReference type="EMBL" id="GEL74185.1"/>
    </source>
</evidence>
<keyword evidence="3" id="KW-1185">Reference proteome</keyword>
<evidence type="ECO:0000313" key="3">
    <source>
        <dbReference type="Proteomes" id="UP000198717"/>
    </source>
</evidence>
<comment type="caution">
    <text evidence="1">The sequence shown here is derived from an EMBL/GenBank/DDBJ whole genome shotgun (WGS) entry which is preliminary data.</text>
</comment>
<name>A0A511HL66_9BACT</name>
<dbReference type="EMBL" id="FNAJ01000001">
    <property type="protein sequence ID" value="SDD46970.1"/>
    <property type="molecule type" value="Genomic_DNA"/>
</dbReference>
<dbReference type="Proteomes" id="UP000321224">
    <property type="component" value="Unassembled WGS sequence"/>
</dbReference>
<proteinExistence type="predicted"/>
<dbReference type="Proteomes" id="UP000198717">
    <property type="component" value="Unassembled WGS sequence"/>
</dbReference>
<reference evidence="2 3" key="1">
    <citation type="submission" date="2016-10" db="EMBL/GenBank/DDBJ databases">
        <authorList>
            <person name="Varghese N."/>
            <person name="Submissions S."/>
        </authorList>
    </citation>
    <scope>NUCLEOTIDE SEQUENCE [LARGE SCALE GENOMIC DNA]</scope>
    <source>
        <strain evidence="2 3">DSM 2260</strain>
    </source>
</reference>
<dbReference type="RefSeq" id="WP_090486143.1">
    <property type="nucleotide sequence ID" value="NZ_BJVY01000044.1"/>
</dbReference>
<dbReference type="EMBL" id="BJVY01000044">
    <property type="protein sequence ID" value="GEL74185.1"/>
    <property type="molecule type" value="Genomic_DNA"/>
</dbReference>
<sequence>MTPGQLQTALTDAIHLARQVDLRQCEQEEAPRLLQESVPALRNAVLAGAQALGAVRAHYEEGEDPPGFVGDTRRQRIADLAFMARLDLGERLERLGAMTASEAPWNIIATCGSARRRLFKCAAAVERALCAHEGLTPRLEGLLTQELERSLKVRQAYVLFRRGLLTRAEPTAPWLAPVLRRAAVCFSELTGREIYEDLRIEDRTELRRLQAAVLDWLRGQDGHDAVSGRRLWQDIAVFAELLTQVNLRPELREHDQALLGSLLLSLELDPSLSAERLAELARPLLGVDDLLDDCIENPTAVERAEWRETLERLATGLLGEHGAVPPLEEEALAAPR</sequence>
<protein>
    <submittedName>
        <fullName evidence="1">Uncharacterized protein</fullName>
    </submittedName>
</protein>
<reference evidence="1 4" key="2">
    <citation type="submission" date="2019-07" db="EMBL/GenBank/DDBJ databases">
        <title>Whole genome shotgun sequence of Myxococcus virescens NBRC 100334.</title>
        <authorList>
            <person name="Hosoyama A."/>
            <person name="Uohara A."/>
            <person name="Ohji S."/>
            <person name="Ichikawa N."/>
        </authorList>
    </citation>
    <scope>NUCLEOTIDE SEQUENCE [LARGE SCALE GENOMIC DNA]</scope>
    <source>
        <strain evidence="1 4">NBRC 100334</strain>
    </source>
</reference>
<dbReference type="AlphaFoldDB" id="A0A511HL66"/>
<evidence type="ECO:0000313" key="2">
    <source>
        <dbReference type="EMBL" id="SDD46970.1"/>
    </source>
</evidence>
<accession>A0A511HL66</accession>
<evidence type="ECO:0000313" key="4">
    <source>
        <dbReference type="Proteomes" id="UP000321224"/>
    </source>
</evidence>